<dbReference type="InterPro" id="IPR013830">
    <property type="entry name" value="SGNH_hydro"/>
</dbReference>
<keyword evidence="3" id="KW-0732">Signal</keyword>
<accession>A0ABU1N560</accession>
<dbReference type="EMBL" id="JAVDRL010000013">
    <property type="protein sequence ID" value="MDR6533585.1"/>
    <property type="molecule type" value="Genomic_DNA"/>
</dbReference>
<comment type="similarity">
    <text evidence="1">Belongs to the 'GDSL' lipolytic enzyme family.</text>
</comment>
<reference evidence="5 6" key="1">
    <citation type="submission" date="2023-07" db="EMBL/GenBank/DDBJ databases">
        <title>Sorghum-associated microbial communities from plants grown in Nebraska, USA.</title>
        <authorList>
            <person name="Schachtman D."/>
        </authorList>
    </citation>
    <scope>NUCLEOTIDE SEQUENCE [LARGE SCALE GENOMIC DNA]</scope>
    <source>
        <strain evidence="5 6">DS2154</strain>
    </source>
</reference>
<organism evidence="5 6">
    <name type="scientific">Caulobacter rhizosphaerae</name>
    <dbReference type="NCBI Taxonomy" id="2010972"/>
    <lineage>
        <taxon>Bacteria</taxon>
        <taxon>Pseudomonadati</taxon>
        <taxon>Pseudomonadota</taxon>
        <taxon>Alphaproteobacteria</taxon>
        <taxon>Caulobacterales</taxon>
        <taxon>Caulobacteraceae</taxon>
        <taxon>Caulobacter</taxon>
    </lineage>
</organism>
<sequence>MSLASLIAALALAQAPASAPGAPRPDLTDVPPPAPMAAPLARILIASDSTAANYGASAYPQMGWGMVLKCSLDPRVEVVNLARGGRSTKTFIEEGLWTGLLDKLKPGDTVLIQFGHNDADRVKIVRFTDPKGAYTDNLTRFVADVRAKGGQPVLMTPIAKHVFLGDRVQETHGAYAQAVRDVARATGAPLIDLDADMMGAQQARGEAGSRGFYLIYTPQDGVARYPNGNTDTTHINEGGARLAASLVAGRLAFLKLPVSTYVHPASTGDQPILGGPRCPGR</sequence>
<dbReference type="Proteomes" id="UP001262754">
    <property type="component" value="Unassembled WGS sequence"/>
</dbReference>
<protein>
    <submittedName>
        <fullName evidence="5">Lysophospholipase L1-like esterase</fullName>
    </submittedName>
</protein>
<evidence type="ECO:0000256" key="3">
    <source>
        <dbReference type="SAM" id="SignalP"/>
    </source>
</evidence>
<evidence type="ECO:0000259" key="4">
    <source>
        <dbReference type="Pfam" id="PF13472"/>
    </source>
</evidence>
<dbReference type="Gene3D" id="3.40.50.1110">
    <property type="entry name" value="SGNH hydrolase"/>
    <property type="match status" value="1"/>
</dbReference>
<evidence type="ECO:0000313" key="6">
    <source>
        <dbReference type="Proteomes" id="UP001262754"/>
    </source>
</evidence>
<evidence type="ECO:0000256" key="2">
    <source>
        <dbReference type="ARBA" id="ARBA00022801"/>
    </source>
</evidence>
<dbReference type="PANTHER" id="PTHR43695:SF1">
    <property type="entry name" value="RHAMNOGALACTURONAN ACETYLESTERASE"/>
    <property type="match status" value="1"/>
</dbReference>
<evidence type="ECO:0000313" key="5">
    <source>
        <dbReference type="EMBL" id="MDR6533585.1"/>
    </source>
</evidence>
<dbReference type="SUPFAM" id="SSF52266">
    <property type="entry name" value="SGNH hydrolase"/>
    <property type="match status" value="1"/>
</dbReference>
<dbReference type="InterPro" id="IPR037459">
    <property type="entry name" value="RhgT-like"/>
</dbReference>
<keyword evidence="2" id="KW-0378">Hydrolase</keyword>
<feature type="chain" id="PRO_5047493826" evidence="3">
    <location>
        <begin position="20"/>
        <end position="281"/>
    </location>
</feature>
<dbReference type="PANTHER" id="PTHR43695">
    <property type="entry name" value="PUTATIVE (AFU_ORTHOLOGUE AFUA_2G17250)-RELATED"/>
    <property type="match status" value="1"/>
</dbReference>
<feature type="domain" description="SGNH hydrolase-type esterase" evidence="4">
    <location>
        <begin position="48"/>
        <end position="205"/>
    </location>
</feature>
<evidence type="ECO:0000256" key="1">
    <source>
        <dbReference type="ARBA" id="ARBA00008668"/>
    </source>
</evidence>
<dbReference type="Pfam" id="PF13472">
    <property type="entry name" value="Lipase_GDSL_2"/>
    <property type="match status" value="1"/>
</dbReference>
<name>A0ABU1N560_9CAUL</name>
<comment type="caution">
    <text evidence="5">The sequence shown here is derived from an EMBL/GenBank/DDBJ whole genome shotgun (WGS) entry which is preliminary data.</text>
</comment>
<dbReference type="RefSeq" id="WP_310034497.1">
    <property type="nucleotide sequence ID" value="NZ_JAVDRL010000013.1"/>
</dbReference>
<feature type="signal peptide" evidence="3">
    <location>
        <begin position="1"/>
        <end position="19"/>
    </location>
</feature>
<proteinExistence type="inferred from homology"/>
<keyword evidence="6" id="KW-1185">Reference proteome</keyword>
<dbReference type="CDD" id="cd01821">
    <property type="entry name" value="Rhamnogalacturan_acetylesterase_like"/>
    <property type="match status" value="1"/>
</dbReference>
<gene>
    <name evidence="5" type="ORF">J2800_004351</name>
</gene>
<dbReference type="InterPro" id="IPR036514">
    <property type="entry name" value="SGNH_hydro_sf"/>
</dbReference>